<keyword evidence="7" id="KW-0175">Coiled coil</keyword>
<evidence type="ECO:0000256" key="2">
    <source>
        <dbReference type="ARBA" id="ARBA00008314"/>
    </source>
</evidence>
<dbReference type="PRINTS" id="PR00193">
    <property type="entry name" value="MYOSINHEAVY"/>
</dbReference>
<evidence type="ECO:0000256" key="9">
    <source>
        <dbReference type="ARBA" id="ARBA00023175"/>
    </source>
</evidence>
<feature type="binding site" evidence="12">
    <location>
        <begin position="228"/>
        <end position="235"/>
    </location>
    <ligand>
        <name>ATP</name>
        <dbReference type="ChEBI" id="CHEBI:30616"/>
    </ligand>
</feature>
<feature type="domain" description="Myosin motor" evidence="14">
    <location>
        <begin position="135"/>
        <end position="1096"/>
    </location>
</feature>
<dbReference type="Gene3D" id="1.20.5.340">
    <property type="match status" value="6"/>
</dbReference>
<evidence type="ECO:0000256" key="7">
    <source>
        <dbReference type="ARBA" id="ARBA00023054"/>
    </source>
</evidence>
<dbReference type="FunFam" id="1.20.5.340:FF:000036">
    <property type="entry name" value="Myosin heavy chain"/>
    <property type="match status" value="1"/>
</dbReference>
<name>A0A212FE91_DANPL</name>
<dbReference type="Gene3D" id="1.20.58.530">
    <property type="match status" value="4"/>
</dbReference>
<dbReference type="FunFam" id="1.20.5.370:FF:000008">
    <property type="entry name" value="Myosin heavy chain"/>
    <property type="match status" value="1"/>
</dbReference>
<dbReference type="FunFam" id="1.20.5.340:FF:000019">
    <property type="entry name" value="Myosin heavy chain, isoform G"/>
    <property type="match status" value="1"/>
</dbReference>
<dbReference type="GO" id="GO:0031033">
    <property type="term" value="P:myosin filament organization"/>
    <property type="evidence" value="ECO:0007669"/>
    <property type="project" value="UniProtKB-ARBA"/>
</dbReference>
<dbReference type="PROSITE" id="PS50096">
    <property type="entry name" value="IQ"/>
    <property type="match status" value="1"/>
</dbReference>
<comment type="similarity">
    <text evidence="2 12">Belongs to the TRAFAC class myosin-kinesin ATPase superfamily. Myosin family.</text>
</comment>
<dbReference type="InterPro" id="IPR000048">
    <property type="entry name" value="IQ_motif_EF-hand-BS"/>
</dbReference>
<dbReference type="SMART" id="SM00015">
    <property type="entry name" value="IQ"/>
    <property type="match status" value="1"/>
</dbReference>
<dbReference type="InterPro" id="IPR014751">
    <property type="entry name" value="XRCC4-like_C"/>
</dbReference>
<gene>
    <name evidence="16" type="ORF">KGM_206365</name>
</gene>
<dbReference type="InterPro" id="IPR002928">
    <property type="entry name" value="Myosin_tail"/>
</dbReference>
<dbReference type="Gene3D" id="1.20.120.720">
    <property type="entry name" value="Myosin VI head, motor domain, U50 subdomain"/>
    <property type="match status" value="1"/>
</dbReference>
<dbReference type="InterPro" id="IPR027417">
    <property type="entry name" value="P-loop_NTPase"/>
</dbReference>
<keyword evidence="4" id="KW-0963">Cytoplasm</keyword>
<dbReference type="Gene3D" id="1.20.5.370">
    <property type="match status" value="4"/>
</dbReference>
<evidence type="ECO:0000256" key="12">
    <source>
        <dbReference type="PROSITE-ProRule" id="PRU00782"/>
    </source>
</evidence>
<dbReference type="FunFam" id="1.20.5.340:FF:000025">
    <property type="entry name" value="Myosin heavy chain, isoform G"/>
    <property type="match status" value="1"/>
</dbReference>
<dbReference type="FunFam" id="3.40.850.10:FF:000024">
    <property type="entry name" value="Myosin heavy chain, isoform J"/>
    <property type="match status" value="1"/>
</dbReference>
<dbReference type="Gene3D" id="3.30.70.1590">
    <property type="match status" value="2"/>
</dbReference>
<dbReference type="InterPro" id="IPR008989">
    <property type="entry name" value="Myosin_S1_N"/>
</dbReference>
<keyword evidence="10" id="KW-0514">Muscle protein</keyword>
<dbReference type="FunFam" id="1.20.5.340:FF:000021">
    <property type="entry name" value="Myosin heavy chain, isoform G"/>
    <property type="match status" value="1"/>
</dbReference>
<evidence type="ECO:0000259" key="15">
    <source>
        <dbReference type="PROSITE" id="PS51844"/>
    </source>
</evidence>
<keyword evidence="9 12" id="KW-0505">Motor protein</keyword>
<feature type="compositionally biased region" description="Basic and acidic residues" evidence="13">
    <location>
        <begin position="1231"/>
        <end position="1245"/>
    </location>
</feature>
<dbReference type="FunCoup" id="A0A212FE91">
    <property type="interactions" value="30"/>
</dbReference>
<dbReference type="PANTHER" id="PTHR13140:SF857">
    <property type="entry name" value="MYOSIN-11"/>
    <property type="match status" value="1"/>
</dbReference>
<dbReference type="GO" id="GO:0016020">
    <property type="term" value="C:membrane"/>
    <property type="evidence" value="ECO:0007669"/>
    <property type="project" value="TreeGrafter"/>
</dbReference>
<dbReference type="FunFam" id="1.20.5.370:FF:000009">
    <property type="entry name" value="Myosin heavy chain, isoform G"/>
    <property type="match status" value="1"/>
</dbReference>
<protein>
    <submittedName>
        <fullName evidence="16">Myosin heavy chain muscle</fullName>
    </submittedName>
</protein>
<dbReference type="FunFam" id="1.20.5.370:FF:000010">
    <property type="entry name" value="Myosin heavy chain, isoform G"/>
    <property type="match status" value="1"/>
</dbReference>
<comment type="caution">
    <text evidence="16">The sequence shown here is derived from an EMBL/GenBank/DDBJ whole genome shotgun (WGS) entry which is preliminary data.</text>
</comment>
<dbReference type="FunFam" id="1.20.5.370:FF:000005">
    <property type="entry name" value="Myosin heavy chain, isoform I"/>
    <property type="match status" value="1"/>
</dbReference>
<proteinExistence type="inferred from homology"/>
<accession>A0A212FE91</accession>
<comment type="subcellular location">
    <subcellularLocation>
        <location evidence="1">Cytoplasm</location>
        <location evidence="1">Myofibril</location>
    </subcellularLocation>
</comment>
<dbReference type="FunFam" id="1.20.5.370:FF:000001">
    <property type="entry name" value="Myosin heavy chain"/>
    <property type="match status" value="1"/>
</dbReference>
<feature type="domain" description="Myosin N-terminal SH3-like" evidence="15">
    <location>
        <begin position="34"/>
        <end position="83"/>
    </location>
</feature>
<dbReference type="Pfam" id="PF00063">
    <property type="entry name" value="Myosin_head"/>
    <property type="match status" value="5"/>
</dbReference>
<dbReference type="FunFam" id="2.30.30.360:FF:000001">
    <property type="entry name" value="Myosin heavy chain"/>
    <property type="match status" value="1"/>
</dbReference>
<dbReference type="Gene3D" id="4.10.270.10">
    <property type="entry name" value="Myosin, subunit A"/>
    <property type="match status" value="1"/>
</dbReference>
<evidence type="ECO:0000256" key="13">
    <source>
        <dbReference type="SAM" id="MobiDB-lite"/>
    </source>
</evidence>
<dbReference type="GO" id="GO:0003012">
    <property type="term" value="P:muscle system process"/>
    <property type="evidence" value="ECO:0007669"/>
    <property type="project" value="UniProtKB-ARBA"/>
</dbReference>
<evidence type="ECO:0000313" key="17">
    <source>
        <dbReference type="Proteomes" id="UP000007151"/>
    </source>
</evidence>
<dbReference type="GO" id="GO:0007015">
    <property type="term" value="P:actin filament organization"/>
    <property type="evidence" value="ECO:0007669"/>
    <property type="project" value="TreeGrafter"/>
</dbReference>
<evidence type="ECO:0000259" key="14">
    <source>
        <dbReference type="PROSITE" id="PS51456"/>
    </source>
</evidence>
<evidence type="ECO:0000256" key="1">
    <source>
        <dbReference type="ARBA" id="ARBA00004657"/>
    </source>
</evidence>
<evidence type="ECO:0000313" key="16">
    <source>
        <dbReference type="EMBL" id="OWR52085.1"/>
    </source>
</evidence>
<dbReference type="SUPFAM" id="SSF52540">
    <property type="entry name" value="P-loop containing nucleoside triphosphate hydrolases"/>
    <property type="match status" value="5"/>
</dbReference>
<evidence type="ECO:0000256" key="3">
    <source>
        <dbReference type="ARBA" id="ARBA00022433"/>
    </source>
</evidence>
<reference evidence="16 17" key="1">
    <citation type="journal article" date="2011" name="Cell">
        <title>The monarch butterfly genome yields insights into long-distance migration.</title>
        <authorList>
            <person name="Zhan S."/>
            <person name="Merlin C."/>
            <person name="Boore J.L."/>
            <person name="Reppert S.M."/>
        </authorList>
    </citation>
    <scope>NUCLEOTIDE SEQUENCE [LARGE SCALE GENOMIC DNA]</scope>
    <source>
        <strain evidence="16">F-2</strain>
    </source>
</reference>
<dbReference type="eggNOG" id="KOG0161">
    <property type="taxonomic scope" value="Eukaryota"/>
</dbReference>
<dbReference type="InterPro" id="IPR004009">
    <property type="entry name" value="SH3_Myosin"/>
</dbReference>
<dbReference type="Gene3D" id="3.40.850.10">
    <property type="entry name" value="Kinesin motor domain"/>
    <property type="match status" value="3"/>
</dbReference>
<organism evidence="16 17">
    <name type="scientific">Danaus plexippus plexippus</name>
    <dbReference type="NCBI Taxonomy" id="278856"/>
    <lineage>
        <taxon>Eukaryota</taxon>
        <taxon>Metazoa</taxon>
        <taxon>Ecdysozoa</taxon>
        <taxon>Arthropoda</taxon>
        <taxon>Hexapoda</taxon>
        <taxon>Insecta</taxon>
        <taxon>Pterygota</taxon>
        <taxon>Neoptera</taxon>
        <taxon>Endopterygota</taxon>
        <taxon>Lepidoptera</taxon>
        <taxon>Glossata</taxon>
        <taxon>Ditrysia</taxon>
        <taxon>Papilionoidea</taxon>
        <taxon>Nymphalidae</taxon>
        <taxon>Danainae</taxon>
        <taxon>Danaini</taxon>
        <taxon>Danaina</taxon>
        <taxon>Danaus</taxon>
        <taxon>Danaus</taxon>
    </lineage>
</organism>
<dbReference type="Proteomes" id="UP000007151">
    <property type="component" value="Unassembled WGS sequence"/>
</dbReference>
<dbReference type="FunFam" id="1.20.5.340:FF:000038">
    <property type="entry name" value="Myosin heavy chain muscle"/>
    <property type="match status" value="1"/>
</dbReference>
<feature type="region of interest" description="Disordered" evidence="13">
    <location>
        <begin position="1211"/>
        <end position="1245"/>
    </location>
</feature>
<feature type="region of interest" description="Actin-binding" evidence="12">
    <location>
        <begin position="909"/>
        <end position="931"/>
    </location>
</feature>
<keyword evidence="11 12" id="KW-0009">Actin-binding</keyword>
<keyword evidence="17" id="KW-1185">Reference proteome</keyword>
<dbReference type="InParanoid" id="A0A212FE91"/>
<dbReference type="GO" id="GO:0000146">
    <property type="term" value="F:microfilament motor activity"/>
    <property type="evidence" value="ECO:0007669"/>
    <property type="project" value="TreeGrafter"/>
</dbReference>
<dbReference type="InterPro" id="IPR036961">
    <property type="entry name" value="Kinesin_motor_dom_sf"/>
</dbReference>
<dbReference type="Pfam" id="PF01576">
    <property type="entry name" value="Myosin_tail_1"/>
    <property type="match status" value="2"/>
</dbReference>
<dbReference type="PROSITE" id="PS51456">
    <property type="entry name" value="MYOSIN_MOTOR"/>
    <property type="match status" value="1"/>
</dbReference>
<keyword evidence="5 12" id="KW-0547">Nucleotide-binding</keyword>
<evidence type="ECO:0000256" key="11">
    <source>
        <dbReference type="ARBA" id="ARBA00023203"/>
    </source>
</evidence>
<dbReference type="SMART" id="SM00242">
    <property type="entry name" value="MYSc"/>
    <property type="match status" value="1"/>
</dbReference>
<dbReference type="GO" id="GO:0016459">
    <property type="term" value="C:myosin complex"/>
    <property type="evidence" value="ECO:0007669"/>
    <property type="project" value="UniProtKB-KW"/>
</dbReference>
<keyword evidence="6 12" id="KW-0067">ATP-binding</keyword>
<dbReference type="InterPro" id="IPR001609">
    <property type="entry name" value="Myosin_head_motor_dom-like"/>
</dbReference>
<keyword evidence="3" id="KW-0787">Thick filament</keyword>
<dbReference type="FunFam" id="1.20.58.530:FF:000001">
    <property type="entry name" value="Myosin heavy chain"/>
    <property type="match status" value="1"/>
</dbReference>
<dbReference type="Pfam" id="PF02736">
    <property type="entry name" value="Myosin_N"/>
    <property type="match status" value="1"/>
</dbReference>
<dbReference type="PROSITE" id="PS51844">
    <property type="entry name" value="SH3_LIKE"/>
    <property type="match status" value="1"/>
</dbReference>
<dbReference type="EMBL" id="AGBW02008959">
    <property type="protein sequence ID" value="OWR52085.1"/>
    <property type="molecule type" value="Genomic_DNA"/>
</dbReference>
<dbReference type="PANTHER" id="PTHR13140">
    <property type="entry name" value="MYOSIN"/>
    <property type="match status" value="1"/>
</dbReference>
<sequence>MPKPQVQEGEDPDPTPYLFVSLEQKRIDQSKPYDGKKACWVPDEKEGFVQGEIKATKGELVTVNLPGGEEKTLKKELLSQVNPPKFEKVEDMADLTYLNDAAVLHNLRQRYYAKLIYTKDFKKDLVAQVNPPKYEKCEDMSNLTYLNDASVLYNLKQRYYHKLIYTYSGLFCVAINPYKRFPVYTTRCAKLYRGKRRSEVPPHIFAISDGAYVNMLTNHENQSMLITGESGAGKTENTKKVIAYFATVGASQKKDPTQEKKGSLEDQVVQTNPVLEAFGNAKTVRNDNSSRFGKFIRIHFGPSGKLAGADIETYLLEKARVISQQSLERSYHIFYQMMSGSVPGLKEMCLLSNDVYDYFIISQGKTTIPNVDDGEECTLTDACSDQNPNIHMARFLLTLRSKMCMLSNDIYDYNNVAQGKITIPNVDDGEECGLTDQAMDVLGFTQEEKDNVYKITAADGDKVAKLLGVDCADLYKNLLKPRIKVGNEFVTQGRNKDQVINSVGALCKGVFDRLFKWLVKKCNETLDTKQKRQHFIGVLDIAGFEIFDFNGFEQLCINFTNEKLQQFFNHHMFVLEQEEYTKEGIHWEFIDFGMDLLACIDLIEKYNGFEQLCINFTNEKLQQFFNHHMFVLEQEEYKKEGINWAFIDFGMDLLACIDLIEKYNGFEQLCINFTNEKLQQFFNHHMFVLEQEEYQREGIEWTFIDFGMDLQNCIDLIEKINGFNQLCVNFTNEKLQQYFNHFMFVLEQEEYEREGILWEFIDFGIDLQPTINLIEKPMGILSILEEESMFPKATDQTFVEKLNNNHLGKSAPYLKPKPPKPGCQAAHFAIGHYAGNVGYNITGWLEKNKDPLNDTVVDQFKKGSNKLLVEIFADHPGQSGDAGGGGGKGGRGKKGGGFATVSSAYREQLNNLMTTLRSTQPHFVRCIIPNETKTPGLIDSHLVMHQLTCNGVLEGIRICRKGFPNRMVYPDFKLRYMILAPAIMQAEKDPKEAARNYKILAPQACAKESDPKKIAQVILDTTGLDVESYRLGHTKACLKFSYKILCPNLVKEPISAEKATEKILEHTGLDSESFRLGKTKVFFRAGVLGQMEELRDDRLSKIISWLQAYIRGYLSRKEYKKLQEQRLALQVVQRNLRKYLQLRTWPWWKLWQKVKPLLNVTRIEDEIAKLEEKAQKAQEAFEKEEKLRKEVEALNSKLLEEKQALLSTLEGEKGSLSETQERAAKLQAQKADLESQLRDTQDRLTQEEDARNQLFQAKKKLEQEVSGLKKDIEDLELSVQKSEQDKATKDHQIRNLNDEIAHQDELINKLNKEKKLQGESTQKTAEELQAAEDKVNHLNKVKQKLEQTLDELEDSLEREKKLRADVEKQRRKVEGDLKLTQEAVSDLERNKKELEQTIQRKDKEISSLTAKLEDEQSLVSKVQKQIKELQARIEELEEEVESERQARAKAEKQRADLARELEELGERLEEAGGATSAQIELNKKREAELSKLRRDLEEANIQHESTLANLRKKHNDAVAEMGEQLDQLNKLKAKAEHDRASCYNELNNTRAAIDQVAREKRYPTEYFVVFYLPRAEKERSQYFSEVNDLRAGLDHLSNEKAGQEKIVKQLQHQLNEVQGRADEANRTLNDLDAAKKKLSIENSDLLRQLEEAESQVSQLSKIKVSLTTQLEDTKRLADEEARERATLLGKFRNLEHDLDNIREQVEEEAEGKADLQRQLSKANAEAQLWRSKYESEGVARSEELEEAKRKLQARLAEAEETIESLNQKVVALEKTKQRLATEVEDLQLEVDRATAIANAAEKKQKAFDKIIGEWKLKVDDLAAELDASQKECRNYSTELFRLKGAYEEGQEQLEAVRRENKNLADEVKDLLDQIGEGGRNIHEIEKARKRLEAEKDELQAALEEAEAALEQEENKVLRAQLELSQVRQEIDRRIQEKEEEFENTRKNHQRALDSMQASLEAEAKGKAEALRMKKKLEADINELEIALDHANKANAEAQKNIKRYQGQIKDLQTALEEEQRARDDAREQLGISERRANALQNELEESRTLLEQADRARRQAEQELGDAHEQLNELSAQNASLSAAKRKLESELQTLHSDLDELLNEAKNSEEKAKKAMVDAARLADELRAEQEHAQTQEKLRKALEQQIKELQVRLDEAEANALKGGKKAIQKLEQRVRELENELDGEQRRHADAQKNLRKAERRIKELSFQAEEDRKNHERMQDLVDKLQQKIKTYKRQIEEAEEIAALNLAKFRKAQQELEEAEERADLAEQAISKFRGKGRAGSAARGVSPAPQRQRPAHDGFGTFPPRFDLALENDF</sequence>
<evidence type="ECO:0000256" key="6">
    <source>
        <dbReference type="ARBA" id="ARBA00022840"/>
    </source>
</evidence>
<dbReference type="KEGG" id="dpl:KGM_206365"/>
<dbReference type="Gene3D" id="1.20.58.60">
    <property type="match status" value="1"/>
</dbReference>
<evidence type="ECO:0000256" key="5">
    <source>
        <dbReference type="ARBA" id="ARBA00022741"/>
    </source>
</evidence>
<feature type="region of interest" description="Disordered" evidence="13">
    <location>
        <begin position="2279"/>
        <end position="2320"/>
    </location>
</feature>
<dbReference type="Gene3D" id="2.30.30.360">
    <property type="entry name" value="Myosin S1 fragment, N-terminal"/>
    <property type="match status" value="1"/>
</dbReference>
<dbReference type="GO" id="GO:0032982">
    <property type="term" value="C:myosin filament"/>
    <property type="evidence" value="ECO:0007669"/>
    <property type="project" value="UniProtKB-KW"/>
</dbReference>
<dbReference type="GO" id="GO:0051015">
    <property type="term" value="F:actin filament binding"/>
    <property type="evidence" value="ECO:0007669"/>
    <property type="project" value="InterPro"/>
</dbReference>
<feature type="compositionally biased region" description="Basic and acidic residues" evidence="13">
    <location>
        <begin position="1211"/>
        <end position="1224"/>
    </location>
</feature>
<dbReference type="SUPFAM" id="SSF90257">
    <property type="entry name" value="Myosin rod fragments"/>
    <property type="match status" value="6"/>
</dbReference>
<dbReference type="GO" id="GO:0030017">
    <property type="term" value="C:sarcomere"/>
    <property type="evidence" value="ECO:0007669"/>
    <property type="project" value="UniProtKB-ARBA"/>
</dbReference>
<evidence type="ECO:0000256" key="10">
    <source>
        <dbReference type="ARBA" id="ARBA00023179"/>
    </source>
</evidence>
<dbReference type="GO" id="GO:0005524">
    <property type="term" value="F:ATP binding"/>
    <property type="evidence" value="ECO:0007669"/>
    <property type="project" value="UniProtKB-UniRule"/>
</dbReference>
<evidence type="ECO:0000256" key="4">
    <source>
        <dbReference type="ARBA" id="ARBA00022490"/>
    </source>
</evidence>
<evidence type="ECO:0000256" key="8">
    <source>
        <dbReference type="ARBA" id="ARBA00023123"/>
    </source>
</evidence>
<dbReference type="STRING" id="278856.A0A212FE91"/>
<keyword evidence="8 12" id="KW-0518">Myosin</keyword>